<dbReference type="GO" id="GO:0004721">
    <property type="term" value="F:phosphoprotein phosphatase activity"/>
    <property type="evidence" value="ECO:0007669"/>
    <property type="project" value="InterPro"/>
</dbReference>
<dbReference type="Gene3D" id="3.90.190.10">
    <property type="entry name" value="Protein tyrosine phosphatase superfamily"/>
    <property type="match status" value="1"/>
</dbReference>
<dbReference type="Proteomes" id="UP001140817">
    <property type="component" value="Unassembled WGS sequence"/>
</dbReference>
<dbReference type="InterPro" id="IPR029021">
    <property type="entry name" value="Prot-tyrosine_phosphatase-like"/>
</dbReference>
<sequence>MIKGVFMVKREYLMITLDKIKESYSSYVEYIINDLGVSEKKLEIFREKYLA</sequence>
<gene>
    <name evidence="1" type="ORF">NSA58_12085</name>
</gene>
<comment type="caution">
    <text evidence="1">The sequence shown here is derived from an EMBL/GenBank/DDBJ whole genome shotgun (WGS) entry which is preliminary data.</text>
</comment>
<evidence type="ECO:0000313" key="1">
    <source>
        <dbReference type="EMBL" id="MCR1823527.1"/>
    </source>
</evidence>
<accession>A0A9X2MCX6</accession>
<evidence type="ECO:0000313" key="2">
    <source>
        <dbReference type="Proteomes" id="UP001140817"/>
    </source>
</evidence>
<dbReference type="EMBL" id="JANKBY010000154">
    <property type="protein sequence ID" value="MCR1823527.1"/>
    <property type="molecule type" value="Genomic_DNA"/>
</dbReference>
<dbReference type="Pfam" id="PF13350">
    <property type="entry name" value="Y_phosphatase3"/>
    <property type="match status" value="1"/>
</dbReference>
<organism evidence="1 2">
    <name type="scientific">Terrisporobacter muris</name>
    <dbReference type="NCBI Taxonomy" id="2963284"/>
    <lineage>
        <taxon>Bacteria</taxon>
        <taxon>Bacillati</taxon>
        <taxon>Bacillota</taxon>
        <taxon>Clostridia</taxon>
        <taxon>Peptostreptococcales</taxon>
        <taxon>Peptostreptococcaceae</taxon>
        <taxon>Terrisporobacter</taxon>
    </lineage>
</organism>
<dbReference type="SUPFAM" id="SSF52799">
    <property type="entry name" value="(Phosphotyrosine protein) phosphatases II"/>
    <property type="match status" value="1"/>
</dbReference>
<keyword evidence="2" id="KW-1185">Reference proteome</keyword>
<dbReference type="InterPro" id="IPR026893">
    <property type="entry name" value="Tyr/Ser_Pase_IphP-type"/>
</dbReference>
<reference evidence="1" key="1">
    <citation type="submission" date="2022-07" db="EMBL/GenBank/DDBJ databases">
        <title>Enhanced cultured diversity of the mouse gut microbiota enables custom-made synthetic communities.</title>
        <authorList>
            <person name="Afrizal A."/>
        </authorList>
    </citation>
    <scope>NUCLEOTIDE SEQUENCE</scope>
    <source>
        <strain evidence="1">DSM 29186</strain>
    </source>
</reference>
<protein>
    <submittedName>
        <fullName evidence="1">Tyrosine-protein phosphatase</fullName>
    </submittedName>
</protein>
<name>A0A9X2MCX6_9FIRM</name>
<dbReference type="AlphaFoldDB" id="A0A9X2MCX6"/>
<proteinExistence type="predicted"/>